<protein>
    <submittedName>
        <fullName evidence="10">Molecular chaperone</fullName>
    </submittedName>
</protein>
<accession>A0A7H0GME7</accession>
<dbReference type="InterPro" id="IPR008962">
    <property type="entry name" value="PapD-like_sf"/>
</dbReference>
<evidence type="ECO:0000313" key="10">
    <source>
        <dbReference type="EMBL" id="QNP49463.1"/>
    </source>
</evidence>
<proteinExistence type="inferred from homology"/>
<keyword evidence="11" id="KW-1185">Reference proteome</keyword>
<dbReference type="SUPFAM" id="SSF49354">
    <property type="entry name" value="PapD-like"/>
    <property type="match status" value="1"/>
</dbReference>
<evidence type="ECO:0000256" key="2">
    <source>
        <dbReference type="ARBA" id="ARBA00007399"/>
    </source>
</evidence>
<dbReference type="InterPro" id="IPR036316">
    <property type="entry name" value="Pili_assmbl_chap_C_dom_sf"/>
</dbReference>
<feature type="chain" id="PRO_5028928956" evidence="8">
    <location>
        <begin position="29"/>
        <end position="247"/>
    </location>
</feature>
<gene>
    <name evidence="10" type="ORF">H9K75_05440</name>
</gene>
<dbReference type="InterPro" id="IPR018046">
    <property type="entry name" value="Pili_assmbl_chaperone_CS"/>
</dbReference>
<dbReference type="SUPFAM" id="SSF49584">
    <property type="entry name" value="Periplasmic chaperone C-domain"/>
    <property type="match status" value="1"/>
</dbReference>
<keyword evidence="6" id="KW-0393">Immunoglobulin domain</keyword>
<dbReference type="AlphaFoldDB" id="A0A7H0GME7"/>
<evidence type="ECO:0000256" key="7">
    <source>
        <dbReference type="RuleBase" id="RU003918"/>
    </source>
</evidence>
<name>A0A7H0GME7_9BURK</name>
<dbReference type="InterPro" id="IPR050643">
    <property type="entry name" value="Periplasmic_pilus_chap"/>
</dbReference>
<evidence type="ECO:0000256" key="1">
    <source>
        <dbReference type="ARBA" id="ARBA00004418"/>
    </source>
</evidence>
<evidence type="ECO:0000313" key="11">
    <source>
        <dbReference type="Proteomes" id="UP000516028"/>
    </source>
</evidence>
<reference evidence="10 11" key="1">
    <citation type="submission" date="2020-08" db="EMBL/GenBank/DDBJ databases">
        <title>Genome sequence of Diaphorobacter aerolatus KACC 16536T.</title>
        <authorList>
            <person name="Hyun D.-W."/>
            <person name="Bae J.-W."/>
        </authorList>
    </citation>
    <scope>NUCLEOTIDE SEQUENCE [LARGE SCALE GENOMIC DNA]</scope>
    <source>
        <strain evidence="10 11">KACC 16536</strain>
    </source>
</reference>
<evidence type="ECO:0000259" key="9">
    <source>
        <dbReference type="Pfam" id="PF00345"/>
    </source>
</evidence>
<dbReference type="InterPro" id="IPR016147">
    <property type="entry name" value="Pili_assmbl_chaperone_N"/>
</dbReference>
<evidence type="ECO:0000256" key="8">
    <source>
        <dbReference type="SAM" id="SignalP"/>
    </source>
</evidence>
<keyword evidence="5 7" id="KW-0143">Chaperone</keyword>
<dbReference type="KEGG" id="daer:H9K75_05440"/>
<comment type="subcellular location">
    <subcellularLocation>
        <location evidence="1 7">Periplasm</location>
    </subcellularLocation>
</comment>
<evidence type="ECO:0000256" key="5">
    <source>
        <dbReference type="ARBA" id="ARBA00023186"/>
    </source>
</evidence>
<dbReference type="Pfam" id="PF00345">
    <property type="entry name" value="PapD_N"/>
    <property type="match status" value="1"/>
</dbReference>
<dbReference type="GO" id="GO:0030288">
    <property type="term" value="C:outer membrane-bounded periplasmic space"/>
    <property type="evidence" value="ECO:0007669"/>
    <property type="project" value="InterPro"/>
</dbReference>
<dbReference type="PANTHER" id="PTHR30251">
    <property type="entry name" value="PILUS ASSEMBLY CHAPERONE"/>
    <property type="match status" value="1"/>
</dbReference>
<sequence>MSVSLHHLRIARVLLALVCAIAASHVHAAFVVGETRVVFAEGVRFKTLMVGNTGETATAIQAWIDSGSEGPHKSTAPFLVSPPVVLLKRGDRRLLNIFHNGSAMPADRESLFWLNLLEVPPVPQEGLEDNRLNVALNLQLKLLYRPASLVHDQRAILDKLSFHLRREGAATHIAAENRSPFVVSFARWDFVLADGGSKSLSQIDLTLLPFSGRVFPLTPDSAAVVTSVRAQVIGDRGEIIERTFPVN</sequence>
<feature type="signal peptide" evidence="8">
    <location>
        <begin position="1"/>
        <end position="28"/>
    </location>
</feature>
<dbReference type="GO" id="GO:0071555">
    <property type="term" value="P:cell wall organization"/>
    <property type="evidence" value="ECO:0007669"/>
    <property type="project" value="InterPro"/>
</dbReference>
<dbReference type="Proteomes" id="UP000516028">
    <property type="component" value="Chromosome"/>
</dbReference>
<dbReference type="InterPro" id="IPR001829">
    <property type="entry name" value="Pili_assmbl_chaperone_bac"/>
</dbReference>
<keyword evidence="4" id="KW-0574">Periplasm</keyword>
<dbReference type="EMBL" id="CP060783">
    <property type="protein sequence ID" value="QNP49463.1"/>
    <property type="molecule type" value="Genomic_DNA"/>
</dbReference>
<evidence type="ECO:0000256" key="6">
    <source>
        <dbReference type="ARBA" id="ARBA00023319"/>
    </source>
</evidence>
<dbReference type="PROSITE" id="PS00635">
    <property type="entry name" value="PILI_CHAPERONE"/>
    <property type="match status" value="1"/>
</dbReference>
<organism evidence="10 11">
    <name type="scientific">Diaphorobacter aerolatus</name>
    <dbReference type="NCBI Taxonomy" id="1288495"/>
    <lineage>
        <taxon>Bacteria</taxon>
        <taxon>Pseudomonadati</taxon>
        <taxon>Pseudomonadota</taxon>
        <taxon>Betaproteobacteria</taxon>
        <taxon>Burkholderiales</taxon>
        <taxon>Comamonadaceae</taxon>
        <taxon>Diaphorobacter</taxon>
    </lineage>
</organism>
<comment type="similarity">
    <text evidence="2 7">Belongs to the periplasmic pilus chaperone family.</text>
</comment>
<dbReference type="Gene3D" id="2.60.40.10">
    <property type="entry name" value="Immunoglobulins"/>
    <property type="match status" value="2"/>
</dbReference>
<keyword evidence="3 8" id="KW-0732">Signal</keyword>
<feature type="domain" description="Pili assembly chaperone N-terminal" evidence="9">
    <location>
        <begin position="30"/>
        <end position="149"/>
    </location>
</feature>
<dbReference type="RefSeq" id="WP_187725052.1">
    <property type="nucleotide sequence ID" value="NZ_CP060783.1"/>
</dbReference>
<dbReference type="PRINTS" id="PR00969">
    <property type="entry name" value="CHAPERONPILI"/>
</dbReference>
<evidence type="ECO:0000256" key="4">
    <source>
        <dbReference type="ARBA" id="ARBA00022764"/>
    </source>
</evidence>
<dbReference type="InterPro" id="IPR013783">
    <property type="entry name" value="Ig-like_fold"/>
</dbReference>
<dbReference type="PANTHER" id="PTHR30251:SF2">
    <property type="entry name" value="FIMBRIAL CHAPERONE YADV-RELATED"/>
    <property type="match status" value="1"/>
</dbReference>
<evidence type="ECO:0000256" key="3">
    <source>
        <dbReference type="ARBA" id="ARBA00022729"/>
    </source>
</evidence>